<dbReference type="AlphaFoldDB" id="A0A1X7A6E9"/>
<dbReference type="EMBL" id="FWFX01000018">
    <property type="protein sequence ID" value="SLN71502.1"/>
    <property type="molecule type" value="Genomic_DNA"/>
</dbReference>
<organism evidence="2 3">
    <name type="scientific">Roseovarius albus</name>
    <dbReference type="NCBI Taxonomy" id="1247867"/>
    <lineage>
        <taxon>Bacteria</taxon>
        <taxon>Pseudomonadati</taxon>
        <taxon>Pseudomonadota</taxon>
        <taxon>Alphaproteobacteria</taxon>
        <taxon>Rhodobacterales</taxon>
        <taxon>Roseobacteraceae</taxon>
        <taxon>Roseovarius</taxon>
    </lineage>
</organism>
<evidence type="ECO:0000313" key="2">
    <source>
        <dbReference type="EMBL" id="SLN71502.1"/>
    </source>
</evidence>
<evidence type="ECO:0000259" key="1">
    <source>
        <dbReference type="PROSITE" id="PS51819"/>
    </source>
</evidence>
<proteinExistence type="predicted"/>
<dbReference type="SUPFAM" id="SSF54593">
    <property type="entry name" value="Glyoxalase/Bleomycin resistance protein/Dihydroxybiphenyl dioxygenase"/>
    <property type="match status" value="1"/>
</dbReference>
<keyword evidence="3" id="KW-1185">Reference proteome</keyword>
<dbReference type="Pfam" id="PF00903">
    <property type="entry name" value="Glyoxalase"/>
    <property type="match status" value="1"/>
</dbReference>
<evidence type="ECO:0000313" key="3">
    <source>
        <dbReference type="Proteomes" id="UP000193061"/>
    </source>
</evidence>
<dbReference type="InterPro" id="IPR029068">
    <property type="entry name" value="Glyas_Bleomycin-R_OHBP_Dase"/>
</dbReference>
<dbReference type="Gene3D" id="3.10.180.10">
    <property type="entry name" value="2,3-Dihydroxybiphenyl 1,2-Dioxygenase, domain 1"/>
    <property type="match status" value="2"/>
</dbReference>
<feature type="domain" description="VOC" evidence="1">
    <location>
        <begin position="3"/>
        <end position="116"/>
    </location>
</feature>
<dbReference type="InterPro" id="IPR037523">
    <property type="entry name" value="VOC_core"/>
</dbReference>
<accession>A0A1X7A6E9</accession>
<reference evidence="2 3" key="1">
    <citation type="submission" date="2017-03" db="EMBL/GenBank/DDBJ databases">
        <authorList>
            <person name="Afonso C.L."/>
            <person name="Miller P.J."/>
            <person name="Scott M.A."/>
            <person name="Spackman E."/>
            <person name="Goraichik I."/>
            <person name="Dimitrov K.M."/>
            <person name="Suarez D.L."/>
            <person name="Swayne D.E."/>
        </authorList>
    </citation>
    <scope>NUCLEOTIDE SEQUENCE [LARGE SCALE GENOMIC DNA]</scope>
    <source>
        <strain evidence="2 3">CECT 7450</strain>
    </source>
</reference>
<dbReference type="OrthoDB" id="4725692at2"/>
<dbReference type="InterPro" id="IPR004360">
    <property type="entry name" value="Glyas_Fos-R_dOase_dom"/>
</dbReference>
<dbReference type="PROSITE" id="PS51819">
    <property type="entry name" value="VOC"/>
    <property type="match status" value="1"/>
</dbReference>
<dbReference type="CDD" id="cd06587">
    <property type="entry name" value="VOC"/>
    <property type="match status" value="1"/>
</dbReference>
<protein>
    <submittedName>
        <fullName evidence="2">Glyoxalase-like domain protein</fullName>
    </submittedName>
</protein>
<gene>
    <name evidence="2" type="ORF">ROA7450_03925</name>
</gene>
<dbReference type="RefSeq" id="WP_085807581.1">
    <property type="nucleotide sequence ID" value="NZ_FWFX01000018.1"/>
</dbReference>
<name>A0A1X7A6E9_9RHOB</name>
<dbReference type="Proteomes" id="UP000193061">
    <property type="component" value="Unassembled WGS sequence"/>
</dbReference>
<sequence length="230" mass="25501">MKRLAAVRLAVRDPQALAAFYTRHLGMQASSDGGTVRLGYAGEDAELVLCPGGEAYSHTRSYEYWKIGITLPNIDIAYQQLSNSGIPISPPQQFGDIGYMCHLSDPEGFVIELLQHDFEGNRPETAGDKSLPLGGGACIGQITLRCSAIEQDIERYQAQGMVLLSVQPVTQYGFTLYFLAFTTDTPPKNNLEAIENREWLWKRPYTTLELQHCPAAKITKNKNYLGLVIT</sequence>